<proteinExistence type="predicted"/>
<dbReference type="Pfam" id="PF13830">
    <property type="entry name" value="DUF4192"/>
    <property type="match status" value="1"/>
</dbReference>
<dbReference type="EMBL" id="JBIMSO010000127">
    <property type="protein sequence ID" value="MFH5211561.1"/>
    <property type="molecule type" value="Genomic_DNA"/>
</dbReference>
<organism evidence="2 4">
    <name type="scientific">Antrihabitans spumae</name>
    <dbReference type="NCBI Taxonomy" id="3373370"/>
    <lineage>
        <taxon>Bacteria</taxon>
        <taxon>Bacillati</taxon>
        <taxon>Actinomycetota</taxon>
        <taxon>Actinomycetes</taxon>
        <taxon>Mycobacteriales</taxon>
        <taxon>Nocardiaceae</taxon>
        <taxon>Antrihabitans</taxon>
    </lineage>
</organism>
<sequence>MDPIRIKSAADAVAVAVLLARHLPTSELVILPNGQGAPMGAVPLPGEPDAADVDVLAATLRDFPGIADPLTRAFVVFGTESQAAVVAEAIMRVIDPSALSPVFAYFQGQAVQWDGFNTAIGEPVDLATHPHVARGLIDGTVSLLTRRELFAVCRPAQFGSARSEAVADKVAQLLREWSADEPTAVAKAVHAEAIEPQLSAGDHGIYVSEGQAALLVAAVSGDLRIRDALMGQFTEENARENAEVWRQAGASVPADLSGNAMVLSALARWIVGDAVPAREALNAALESTPNHSFGRLLERVLDAGVNPRMIWPQIRAGLEF</sequence>
<reference evidence="3 4" key="1">
    <citation type="submission" date="2024-10" db="EMBL/GenBank/DDBJ databases">
        <authorList>
            <person name="Riesco R."/>
        </authorList>
    </citation>
    <scope>NUCLEOTIDE SEQUENCE [LARGE SCALE GENOMIC DNA]</scope>
    <source>
        <strain evidence="1 3">NCIMB 15449</strain>
        <strain evidence="2 4">NCIMB 15450</strain>
    </source>
</reference>
<dbReference type="EMBL" id="JBIMSN010000190">
    <property type="protein sequence ID" value="MFH5232981.1"/>
    <property type="molecule type" value="Genomic_DNA"/>
</dbReference>
<name>A0ABW7KEN6_9NOCA</name>
<protein>
    <submittedName>
        <fullName evidence="2">DUF4192 family protein</fullName>
    </submittedName>
</protein>
<dbReference type="Proteomes" id="UP001609219">
    <property type="component" value="Unassembled WGS sequence"/>
</dbReference>
<comment type="caution">
    <text evidence="2">The sequence shown here is derived from an EMBL/GenBank/DDBJ whole genome shotgun (WGS) entry which is preliminary data.</text>
</comment>
<keyword evidence="4" id="KW-1185">Reference proteome</keyword>
<dbReference type="InterPro" id="IPR025447">
    <property type="entry name" value="DUF4192"/>
</dbReference>
<evidence type="ECO:0000313" key="1">
    <source>
        <dbReference type="EMBL" id="MFH5211561.1"/>
    </source>
</evidence>
<dbReference type="RefSeq" id="WP_395118147.1">
    <property type="nucleotide sequence ID" value="NZ_JBIMSN010000190.1"/>
</dbReference>
<evidence type="ECO:0000313" key="4">
    <source>
        <dbReference type="Proteomes" id="UP001609219"/>
    </source>
</evidence>
<evidence type="ECO:0000313" key="3">
    <source>
        <dbReference type="Proteomes" id="UP001609175"/>
    </source>
</evidence>
<evidence type="ECO:0000313" key="2">
    <source>
        <dbReference type="EMBL" id="MFH5232981.1"/>
    </source>
</evidence>
<dbReference type="Proteomes" id="UP001609175">
    <property type="component" value="Unassembled WGS sequence"/>
</dbReference>
<accession>A0ABW7KEN6</accession>
<gene>
    <name evidence="1" type="ORF">ACHIPZ_25650</name>
    <name evidence="2" type="ORF">ACHIRB_31105</name>
</gene>